<dbReference type="KEGG" id="mrr:Moror_16540"/>
<name>V2YGK5_MONRO</name>
<evidence type="ECO:0000313" key="1">
    <source>
        <dbReference type="EMBL" id="ESK90834.1"/>
    </source>
</evidence>
<dbReference type="Proteomes" id="UP000017559">
    <property type="component" value="Unassembled WGS sequence"/>
</dbReference>
<accession>V2YGK5</accession>
<dbReference type="HOGENOM" id="CLU_2590304_0_0_1"/>
<proteinExistence type="predicted"/>
<reference evidence="1 2" key="1">
    <citation type="journal article" date="2014" name="BMC Genomics">
        <title>Genome and secretome analysis of the hemibiotrophic fungal pathogen, Moniliophthora roreri, which causes frosty pod rot disease of cacao: mechanisms of the biotrophic and necrotrophic phases.</title>
        <authorList>
            <person name="Meinhardt L.W."/>
            <person name="Costa G.G.L."/>
            <person name="Thomazella D.P.T."/>
            <person name="Teixeira P.J.P.L."/>
            <person name="Carazzolle M.F."/>
            <person name="Schuster S.C."/>
            <person name="Carlson J.E."/>
            <person name="Guiltinan M.J."/>
            <person name="Mieczkowski P."/>
            <person name="Farmer A."/>
            <person name="Ramaraj T."/>
            <person name="Crozier J."/>
            <person name="Davis R.E."/>
            <person name="Shao J."/>
            <person name="Melnick R.L."/>
            <person name="Pereira G.A.G."/>
            <person name="Bailey B.A."/>
        </authorList>
    </citation>
    <scope>NUCLEOTIDE SEQUENCE [LARGE SCALE GENOMIC DNA]</scope>
    <source>
        <strain evidence="1 2">MCA 2997</strain>
    </source>
</reference>
<protein>
    <submittedName>
        <fullName evidence="1">Uncharacterized protein</fullName>
    </submittedName>
</protein>
<dbReference type="EMBL" id="AWSO01000402">
    <property type="protein sequence ID" value="ESK90834.1"/>
    <property type="molecule type" value="Genomic_DNA"/>
</dbReference>
<gene>
    <name evidence="1" type="ORF">Moror_16540</name>
</gene>
<sequence>MPGMGLVEPWTVKKYHQTHNHVQRLEIEEWDWHMDKVDRRRHAFMTLRGTHPECALIQYQRLSIPSGASVFFIEMKAPLQ</sequence>
<keyword evidence="2" id="KW-1185">Reference proteome</keyword>
<organism evidence="1 2">
    <name type="scientific">Moniliophthora roreri (strain MCA 2997)</name>
    <name type="common">Cocoa frosty pod rot fungus</name>
    <name type="synonym">Crinipellis roreri</name>
    <dbReference type="NCBI Taxonomy" id="1381753"/>
    <lineage>
        <taxon>Eukaryota</taxon>
        <taxon>Fungi</taxon>
        <taxon>Dikarya</taxon>
        <taxon>Basidiomycota</taxon>
        <taxon>Agaricomycotina</taxon>
        <taxon>Agaricomycetes</taxon>
        <taxon>Agaricomycetidae</taxon>
        <taxon>Agaricales</taxon>
        <taxon>Marasmiineae</taxon>
        <taxon>Marasmiaceae</taxon>
        <taxon>Moniliophthora</taxon>
    </lineage>
</organism>
<evidence type="ECO:0000313" key="2">
    <source>
        <dbReference type="Proteomes" id="UP000017559"/>
    </source>
</evidence>
<dbReference type="AlphaFoldDB" id="V2YGK5"/>
<comment type="caution">
    <text evidence="1">The sequence shown here is derived from an EMBL/GenBank/DDBJ whole genome shotgun (WGS) entry which is preliminary data.</text>
</comment>